<protein>
    <submittedName>
        <fullName evidence="7">Uncharacterized protein</fullName>
    </submittedName>
</protein>
<accession>A0AA39GJJ5</accession>
<dbReference type="EMBL" id="JAPDFR010000003">
    <property type="protein sequence ID" value="KAK0387808.1"/>
    <property type="molecule type" value="Genomic_DNA"/>
</dbReference>
<comment type="caution">
    <text evidence="7">The sequence shown here is derived from an EMBL/GenBank/DDBJ whole genome shotgun (WGS) entry which is preliminary data.</text>
</comment>
<dbReference type="AlphaFoldDB" id="A0AA39GJJ5"/>
<comment type="similarity">
    <text evidence="2 6">Belongs to the peroxisomal membrane protein PXMP2/4 family.</text>
</comment>
<dbReference type="Pfam" id="PF04117">
    <property type="entry name" value="Mpv17_PMP22"/>
    <property type="match status" value="1"/>
</dbReference>
<evidence type="ECO:0000256" key="6">
    <source>
        <dbReference type="RuleBase" id="RU363053"/>
    </source>
</evidence>
<organism evidence="7 8">
    <name type="scientific">Sarocladium strictum</name>
    <name type="common">Black bundle disease fungus</name>
    <name type="synonym">Acremonium strictum</name>
    <dbReference type="NCBI Taxonomy" id="5046"/>
    <lineage>
        <taxon>Eukaryota</taxon>
        <taxon>Fungi</taxon>
        <taxon>Dikarya</taxon>
        <taxon>Ascomycota</taxon>
        <taxon>Pezizomycotina</taxon>
        <taxon>Sordariomycetes</taxon>
        <taxon>Hypocreomycetidae</taxon>
        <taxon>Hypocreales</taxon>
        <taxon>Sarocladiaceae</taxon>
        <taxon>Sarocladium</taxon>
    </lineage>
</organism>
<dbReference type="PANTHER" id="PTHR11266:SF80">
    <property type="entry name" value="PEROXISOMAL MEMBRANE PROTEIN 2"/>
    <property type="match status" value="1"/>
</dbReference>
<evidence type="ECO:0000256" key="3">
    <source>
        <dbReference type="ARBA" id="ARBA00022692"/>
    </source>
</evidence>
<evidence type="ECO:0000256" key="5">
    <source>
        <dbReference type="ARBA" id="ARBA00023136"/>
    </source>
</evidence>
<feature type="transmembrane region" description="Helical" evidence="6">
    <location>
        <begin position="12"/>
        <end position="30"/>
    </location>
</feature>
<dbReference type="Proteomes" id="UP001175261">
    <property type="component" value="Unassembled WGS sequence"/>
</dbReference>
<name>A0AA39GJJ5_SARSR</name>
<evidence type="ECO:0000256" key="2">
    <source>
        <dbReference type="ARBA" id="ARBA00006824"/>
    </source>
</evidence>
<feature type="transmembrane region" description="Helical" evidence="6">
    <location>
        <begin position="42"/>
        <end position="62"/>
    </location>
</feature>
<evidence type="ECO:0000313" key="7">
    <source>
        <dbReference type="EMBL" id="KAK0387808.1"/>
    </source>
</evidence>
<keyword evidence="5 6" id="KW-0472">Membrane</keyword>
<evidence type="ECO:0000313" key="8">
    <source>
        <dbReference type="Proteomes" id="UP001175261"/>
    </source>
</evidence>
<keyword evidence="8" id="KW-1185">Reference proteome</keyword>
<keyword evidence="3 6" id="KW-0812">Transmembrane</keyword>
<dbReference type="GO" id="GO:0005778">
    <property type="term" value="C:peroxisomal membrane"/>
    <property type="evidence" value="ECO:0007669"/>
    <property type="project" value="TreeGrafter"/>
</dbReference>
<dbReference type="PANTHER" id="PTHR11266">
    <property type="entry name" value="PEROXISOMAL MEMBRANE PROTEIN 2, PXMP2 MPV17"/>
    <property type="match status" value="1"/>
</dbReference>
<sequence length="216" mass="24341">MSWTESPPVAATIWGCAMSVFANVCGQLITAHKTNAAYAIDWIPVFRYLLFTLVSTAPNFYWQDMLEKSFPQYIQPRHPKKTDEKNPPAPKFSVRNTITKFILDQTIGSILNTLAFTTFFGAMRMAMDPSPRITSPFKAASYWVSPRAIDFEKVDMAEVWAQSMEQLWPITKAAWKLWPAVSLVNFTLVKTVEMRGMVGGLAGIVWGIYMSIVARG</sequence>
<dbReference type="InterPro" id="IPR007248">
    <property type="entry name" value="Mpv17_PMP22"/>
</dbReference>
<gene>
    <name evidence="7" type="ORF">NLU13_4053</name>
</gene>
<keyword evidence="4 6" id="KW-1133">Transmembrane helix</keyword>
<feature type="transmembrane region" description="Helical" evidence="6">
    <location>
        <begin position="101"/>
        <end position="122"/>
    </location>
</feature>
<feature type="transmembrane region" description="Helical" evidence="6">
    <location>
        <begin position="196"/>
        <end position="214"/>
    </location>
</feature>
<evidence type="ECO:0000256" key="4">
    <source>
        <dbReference type="ARBA" id="ARBA00022989"/>
    </source>
</evidence>
<evidence type="ECO:0000256" key="1">
    <source>
        <dbReference type="ARBA" id="ARBA00004141"/>
    </source>
</evidence>
<reference evidence="7" key="1">
    <citation type="submission" date="2022-10" db="EMBL/GenBank/DDBJ databases">
        <title>Determination and structural analysis of whole genome sequence of Sarocladium strictum F4-1.</title>
        <authorList>
            <person name="Hu L."/>
            <person name="Jiang Y."/>
        </authorList>
    </citation>
    <scope>NUCLEOTIDE SEQUENCE</scope>
    <source>
        <strain evidence="7">F4-1</strain>
    </source>
</reference>
<comment type="subcellular location">
    <subcellularLocation>
        <location evidence="1">Membrane</location>
        <topology evidence="1">Multi-pass membrane protein</topology>
    </subcellularLocation>
</comment>
<proteinExistence type="inferred from homology"/>